<feature type="region of interest" description="Disordered" evidence="14">
    <location>
        <begin position="1"/>
        <end position="27"/>
    </location>
</feature>
<sequence length="772" mass="85672">MDDQNKPIPPGRTTGQPLGPTRAQKPKKKKRRIFLKIFLGLLFLGCIAFLAVSAVVYSYVKESPKLETSKLEGVLSSRILGPDGKLLFELYTQKRETVPINEVPPLLKQAIISIEDKRFEEHIGVDPIRIAGAAVANFTGSGGLQGGSTLTQQLIKLSFFSTDVKDQNYKRKIQEAWMSIQLERQKSKDEILNYYINKVYMSSGYYGMETAAKGYYNKPLSELSIAQTALMAGIPQAPADYDPILNPEAAKKRRDMVLNEMYKDEIITKAEYDAAVNEPISEGIVDQQPLYGDSKIIDNYIKEVIAEAQTKTTRDIYTDGLDIYTNIDMDLQRYIYHMVNSDEYVTFRDYTKEELFWEEGETPVDVNFQTAITVINPNNGQVLAQIGGRKVPDGVQFGNNMAVSAERDFGSTVKPITDYAPAIEYLNYGTGRYVVDEPYKYPGTSDSVNNYDRAYKGTMTIREALVDSRNVPAVKTLDEVTLEKSAEFLRGLGIDYGEGNMFLSNAIHGNLTSHKMAGAYSALANGGIYYKPYYVNKIVLPDGQEETFKPEGTRAMQESTAYMVTDTLKDVLLRGTGTQAIISDLYQAGKTGTSNYDDDSLAKLKLNVYGGVPDISFVGYTKNFVVSIWTGYENYFVPIASEDQQDAMTLYKFIMSHISQDVETTDWEMPENVVKIGNELYVKDHVNDQSIWKQPVSSWQEQDDTNYVPPASSSTIPPVKDSTPATSEPPIEPDPPTDPTVEPEPPTSTPPTDPPTTPTTPTTDPGAGAGGG</sequence>
<evidence type="ECO:0000256" key="13">
    <source>
        <dbReference type="ARBA" id="ARBA00049902"/>
    </source>
</evidence>
<dbReference type="FunFam" id="1.10.3810.10:FF:000001">
    <property type="entry name" value="Penicillin-binding protein 1A"/>
    <property type="match status" value="1"/>
</dbReference>
<evidence type="ECO:0000256" key="15">
    <source>
        <dbReference type="SAM" id="Phobius"/>
    </source>
</evidence>
<dbReference type="InterPro" id="IPR012338">
    <property type="entry name" value="Beta-lactam/transpept-like"/>
</dbReference>
<dbReference type="GO" id="GO:0071555">
    <property type="term" value="P:cell wall organization"/>
    <property type="evidence" value="ECO:0007669"/>
    <property type="project" value="UniProtKB-KW"/>
</dbReference>
<keyword evidence="7" id="KW-0378">Hydrolase</keyword>
<comment type="similarity">
    <text evidence="1">In the C-terminal section; belongs to the transpeptidase family.</text>
</comment>
<evidence type="ECO:0000256" key="14">
    <source>
        <dbReference type="SAM" id="MobiDB-lite"/>
    </source>
</evidence>
<keyword evidence="9" id="KW-0573">Peptidoglycan synthesis</keyword>
<accession>A0A940P952</accession>
<keyword evidence="11" id="KW-0961">Cell wall biogenesis/degradation</keyword>
<dbReference type="InterPro" id="IPR050396">
    <property type="entry name" value="Glycosyltr_51/Transpeptidase"/>
</dbReference>
<dbReference type="InterPro" id="IPR001264">
    <property type="entry name" value="Glyco_trans_51"/>
</dbReference>
<evidence type="ECO:0000256" key="2">
    <source>
        <dbReference type="ARBA" id="ARBA00007739"/>
    </source>
</evidence>
<dbReference type="Proteomes" id="UP000674938">
    <property type="component" value="Unassembled WGS sequence"/>
</dbReference>
<proteinExistence type="inferred from homology"/>
<dbReference type="AlphaFoldDB" id="A0A940P952"/>
<evidence type="ECO:0000256" key="10">
    <source>
        <dbReference type="ARBA" id="ARBA00023268"/>
    </source>
</evidence>
<keyword evidence="4" id="KW-0645">Protease</keyword>
<keyword evidence="6" id="KW-0808">Transferase</keyword>
<evidence type="ECO:0000259" key="17">
    <source>
        <dbReference type="Pfam" id="PF00912"/>
    </source>
</evidence>
<evidence type="ECO:0000256" key="5">
    <source>
        <dbReference type="ARBA" id="ARBA00022676"/>
    </source>
</evidence>
<evidence type="ECO:0000256" key="7">
    <source>
        <dbReference type="ARBA" id="ARBA00022801"/>
    </source>
</evidence>
<feature type="compositionally biased region" description="Pro residues" evidence="14">
    <location>
        <begin position="730"/>
        <end position="758"/>
    </location>
</feature>
<keyword evidence="15" id="KW-0472">Membrane</keyword>
<dbReference type="Pfam" id="PF00905">
    <property type="entry name" value="Transpeptidase"/>
    <property type="match status" value="1"/>
</dbReference>
<comment type="similarity">
    <text evidence="2">In the N-terminal section; belongs to the glycosyltransferase 51 family.</text>
</comment>
<comment type="caution">
    <text evidence="18">The sequence shown here is derived from an EMBL/GenBank/DDBJ whole genome shotgun (WGS) entry which is preliminary data.</text>
</comment>
<dbReference type="EMBL" id="JAEEGA010000015">
    <property type="protein sequence ID" value="MBP1043325.1"/>
    <property type="molecule type" value="Genomic_DNA"/>
</dbReference>
<comment type="catalytic activity">
    <reaction evidence="13">
        <text>[GlcNAc-(1-&gt;4)-Mur2Ac(oyl-L-Ala-gamma-D-Glu-L-Lys-D-Ala-D-Ala)](n)-di-trans,octa-cis-undecaprenyl diphosphate + beta-D-GlcNAc-(1-&gt;4)-Mur2Ac(oyl-L-Ala-gamma-D-Glu-L-Lys-D-Ala-D-Ala)-di-trans,octa-cis-undecaprenyl diphosphate = [GlcNAc-(1-&gt;4)-Mur2Ac(oyl-L-Ala-gamma-D-Glu-L-Lys-D-Ala-D-Ala)](n+1)-di-trans,octa-cis-undecaprenyl diphosphate + di-trans,octa-cis-undecaprenyl diphosphate + H(+)</text>
        <dbReference type="Rhea" id="RHEA:23708"/>
        <dbReference type="Rhea" id="RHEA-COMP:9602"/>
        <dbReference type="Rhea" id="RHEA-COMP:9603"/>
        <dbReference type="ChEBI" id="CHEBI:15378"/>
        <dbReference type="ChEBI" id="CHEBI:58405"/>
        <dbReference type="ChEBI" id="CHEBI:60033"/>
        <dbReference type="ChEBI" id="CHEBI:78435"/>
        <dbReference type="EC" id="2.4.99.28"/>
    </reaction>
</comment>
<name>A0A940P952_9ENTE</name>
<dbReference type="PANTHER" id="PTHR32282">
    <property type="entry name" value="BINDING PROTEIN TRANSPEPTIDASE, PUTATIVE-RELATED"/>
    <property type="match status" value="1"/>
</dbReference>
<dbReference type="SUPFAM" id="SSF53955">
    <property type="entry name" value="Lysozyme-like"/>
    <property type="match status" value="1"/>
</dbReference>
<evidence type="ECO:0000256" key="11">
    <source>
        <dbReference type="ARBA" id="ARBA00023316"/>
    </source>
</evidence>
<keyword evidence="5" id="KW-0328">Glycosyltransferase</keyword>
<dbReference type="GO" id="GO:0006508">
    <property type="term" value="P:proteolysis"/>
    <property type="evidence" value="ECO:0007669"/>
    <property type="project" value="UniProtKB-KW"/>
</dbReference>
<feature type="domain" description="Penicillin-binding protein transpeptidase" evidence="16">
    <location>
        <begin position="371"/>
        <end position="622"/>
    </location>
</feature>
<dbReference type="GO" id="GO:0008658">
    <property type="term" value="F:penicillin binding"/>
    <property type="evidence" value="ECO:0007669"/>
    <property type="project" value="InterPro"/>
</dbReference>
<evidence type="ECO:0000256" key="4">
    <source>
        <dbReference type="ARBA" id="ARBA00022670"/>
    </source>
</evidence>
<feature type="transmembrane region" description="Helical" evidence="15">
    <location>
        <begin position="33"/>
        <end position="60"/>
    </location>
</feature>
<keyword evidence="15" id="KW-0812">Transmembrane</keyword>
<dbReference type="GO" id="GO:0030288">
    <property type="term" value="C:outer membrane-bounded periplasmic space"/>
    <property type="evidence" value="ECO:0007669"/>
    <property type="project" value="TreeGrafter"/>
</dbReference>
<gene>
    <name evidence="18" type="ORF">I6N95_20080</name>
</gene>
<evidence type="ECO:0000313" key="19">
    <source>
        <dbReference type="Proteomes" id="UP000674938"/>
    </source>
</evidence>
<evidence type="ECO:0000256" key="3">
    <source>
        <dbReference type="ARBA" id="ARBA00022645"/>
    </source>
</evidence>
<reference evidence="18" key="1">
    <citation type="submission" date="2020-12" db="EMBL/GenBank/DDBJ databases">
        <title>Vagococcus allomyrinae sp. nov. and Enterococcus lavae sp. nov., isolated from the larvae of Allomyrina dichotoma.</title>
        <authorList>
            <person name="Lee S.D."/>
        </authorList>
    </citation>
    <scope>NUCLEOTIDE SEQUENCE</scope>
    <source>
        <strain evidence="18">BWB3-3</strain>
    </source>
</reference>
<keyword evidence="10" id="KW-0511">Multifunctional enzyme</keyword>
<dbReference type="InterPro" id="IPR001460">
    <property type="entry name" value="PCN-bd_Tpept"/>
</dbReference>
<evidence type="ECO:0000256" key="9">
    <source>
        <dbReference type="ARBA" id="ARBA00022984"/>
    </source>
</evidence>
<keyword evidence="8" id="KW-0133">Cell shape</keyword>
<comment type="catalytic activity">
    <reaction evidence="12">
        <text>Preferential cleavage: (Ac)2-L-Lys-D-Ala-|-D-Ala. Also transpeptidation of peptidyl-alanyl moieties that are N-acyl substituents of D-alanine.</text>
        <dbReference type="EC" id="3.4.16.4"/>
    </reaction>
</comment>
<evidence type="ECO:0000256" key="8">
    <source>
        <dbReference type="ARBA" id="ARBA00022960"/>
    </source>
</evidence>
<dbReference type="InterPro" id="IPR036950">
    <property type="entry name" value="PBP_transglycosylase"/>
</dbReference>
<dbReference type="SUPFAM" id="SSF56601">
    <property type="entry name" value="beta-lactamase/transpeptidase-like"/>
    <property type="match status" value="1"/>
</dbReference>
<dbReference type="Gene3D" id="3.40.710.10">
    <property type="entry name" value="DD-peptidase/beta-lactamase superfamily"/>
    <property type="match status" value="1"/>
</dbReference>
<dbReference type="Pfam" id="PF00912">
    <property type="entry name" value="Transgly"/>
    <property type="match status" value="1"/>
</dbReference>
<feature type="domain" description="Glycosyl transferase family 51" evidence="17">
    <location>
        <begin position="84"/>
        <end position="261"/>
    </location>
</feature>
<protein>
    <submittedName>
        <fullName evidence="18">PBP1A family penicillin-binding protein</fullName>
    </submittedName>
</protein>
<dbReference type="GO" id="GO:0008360">
    <property type="term" value="P:regulation of cell shape"/>
    <property type="evidence" value="ECO:0007669"/>
    <property type="project" value="UniProtKB-KW"/>
</dbReference>
<dbReference type="NCBIfam" id="TIGR02074">
    <property type="entry name" value="PBP_1a_fam"/>
    <property type="match status" value="1"/>
</dbReference>
<dbReference type="GO" id="GO:0009002">
    <property type="term" value="F:serine-type D-Ala-D-Ala carboxypeptidase activity"/>
    <property type="evidence" value="ECO:0007669"/>
    <property type="project" value="UniProtKB-EC"/>
</dbReference>
<organism evidence="18 19">
    <name type="scientific">Vagococcus allomyrinae</name>
    <dbReference type="NCBI Taxonomy" id="2794353"/>
    <lineage>
        <taxon>Bacteria</taxon>
        <taxon>Bacillati</taxon>
        <taxon>Bacillota</taxon>
        <taxon>Bacilli</taxon>
        <taxon>Lactobacillales</taxon>
        <taxon>Enterococcaceae</taxon>
        <taxon>Vagococcus</taxon>
    </lineage>
</organism>
<dbReference type="GO" id="GO:0008955">
    <property type="term" value="F:peptidoglycan glycosyltransferase activity"/>
    <property type="evidence" value="ECO:0007669"/>
    <property type="project" value="UniProtKB-EC"/>
</dbReference>
<keyword evidence="15" id="KW-1133">Transmembrane helix</keyword>
<evidence type="ECO:0000259" key="16">
    <source>
        <dbReference type="Pfam" id="PF00905"/>
    </source>
</evidence>
<keyword evidence="3" id="KW-0121">Carboxypeptidase</keyword>
<feature type="region of interest" description="Disordered" evidence="14">
    <location>
        <begin position="695"/>
        <end position="772"/>
    </location>
</feature>
<dbReference type="Gene3D" id="1.10.3810.10">
    <property type="entry name" value="Biosynthetic peptidoglycan transglycosylase-like"/>
    <property type="match status" value="1"/>
</dbReference>
<dbReference type="PANTHER" id="PTHR32282:SF29">
    <property type="entry name" value="PENICILLIN-BINDING PROTEIN 1A"/>
    <property type="match status" value="1"/>
</dbReference>
<keyword evidence="19" id="KW-1185">Reference proteome</keyword>
<evidence type="ECO:0000256" key="1">
    <source>
        <dbReference type="ARBA" id="ARBA00007090"/>
    </source>
</evidence>
<evidence type="ECO:0000256" key="6">
    <source>
        <dbReference type="ARBA" id="ARBA00022679"/>
    </source>
</evidence>
<dbReference type="GO" id="GO:0009252">
    <property type="term" value="P:peptidoglycan biosynthetic process"/>
    <property type="evidence" value="ECO:0007669"/>
    <property type="project" value="UniProtKB-KW"/>
</dbReference>
<dbReference type="InterPro" id="IPR023346">
    <property type="entry name" value="Lysozyme-like_dom_sf"/>
</dbReference>
<evidence type="ECO:0000256" key="12">
    <source>
        <dbReference type="ARBA" id="ARBA00034000"/>
    </source>
</evidence>
<evidence type="ECO:0000313" key="18">
    <source>
        <dbReference type="EMBL" id="MBP1043325.1"/>
    </source>
</evidence>
<dbReference type="RefSeq" id="WP_209531134.1">
    <property type="nucleotide sequence ID" value="NZ_JAEEGA010000015.1"/>
</dbReference>